<accession>A0AAW7XRF3</accession>
<keyword evidence="5 7" id="KW-0671">Queuosine biosynthesis</keyword>
<dbReference type="GO" id="GO:0046872">
    <property type="term" value="F:metal ion binding"/>
    <property type="evidence" value="ECO:0007669"/>
    <property type="project" value="UniProtKB-KW"/>
</dbReference>
<comment type="subunit">
    <text evidence="7">Homodimer. Within each dimer, one monomer is responsible for RNA recognition and catalysis, while the other monomer binds to the replacement base PreQ1.</text>
</comment>
<dbReference type="EMBL" id="JAUOPJ010000001">
    <property type="protein sequence ID" value="MDO6455604.1"/>
    <property type="molecule type" value="Genomic_DNA"/>
</dbReference>
<protein>
    <recommendedName>
        <fullName evidence="7">Queuine tRNA-ribosyltransferase</fullName>
        <ecNumber evidence="7">2.4.2.29</ecNumber>
    </recommendedName>
    <alternativeName>
        <fullName evidence="7">Guanine insertion enzyme</fullName>
    </alternativeName>
    <alternativeName>
        <fullName evidence="7">tRNA-guanine transglycosylase</fullName>
    </alternativeName>
</protein>
<dbReference type="EC" id="2.4.2.29" evidence="7"/>
<feature type="region of interest" description="RNA binding" evidence="7">
    <location>
        <begin position="253"/>
        <end position="259"/>
    </location>
</feature>
<feature type="binding site" evidence="7">
    <location>
        <position position="310"/>
    </location>
    <ligand>
        <name>Zn(2+)</name>
        <dbReference type="ChEBI" id="CHEBI:29105"/>
    </ligand>
</feature>
<feature type="binding site" evidence="7">
    <location>
        <position position="195"/>
    </location>
    <ligand>
        <name>substrate</name>
    </ligand>
</feature>
<comment type="cofactor">
    <cofactor evidence="7">
        <name>Zn(2+)</name>
        <dbReference type="ChEBI" id="CHEBI:29105"/>
    </cofactor>
    <text evidence="7">Binds 1 zinc ion per subunit.</text>
</comment>
<feature type="binding site" evidence="7">
    <location>
        <position position="152"/>
    </location>
    <ligand>
        <name>substrate</name>
    </ligand>
</feature>
<name>A0AAW7XRF3_9RHOB</name>
<dbReference type="InterPro" id="IPR002616">
    <property type="entry name" value="tRNA_ribo_trans-like"/>
</dbReference>
<feature type="binding site" evidence="7">
    <location>
        <position position="341"/>
    </location>
    <ligand>
        <name>Zn(2+)</name>
        <dbReference type="ChEBI" id="CHEBI:29105"/>
    </ligand>
</feature>
<feature type="active site" description="Nucleophile" evidence="7">
    <location>
        <position position="272"/>
    </location>
</feature>
<keyword evidence="7" id="KW-0479">Metal-binding</keyword>
<keyword evidence="4 7" id="KW-0819">tRNA processing</keyword>
<evidence type="ECO:0000256" key="1">
    <source>
        <dbReference type="ARBA" id="ARBA00004691"/>
    </source>
</evidence>
<evidence type="ECO:0000256" key="5">
    <source>
        <dbReference type="ARBA" id="ARBA00022785"/>
    </source>
</evidence>
<proteinExistence type="inferred from homology"/>
<evidence type="ECO:0000256" key="3">
    <source>
        <dbReference type="ARBA" id="ARBA00022679"/>
    </source>
</evidence>
<evidence type="ECO:0000256" key="6">
    <source>
        <dbReference type="ARBA" id="ARBA00050112"/>
    </source>
</evidence>
<dbReference type="InterPro" id="IPR004803">
    <property type="entry name" value="TGT"/>
</dbReference>
<evidence type="ECO:0000256" key="7">
    <source>
        <dbReference type="HAMAP-Rule" id="MF_00168"/>
    </source>
</evidence>
<keyword evidence="2 7" id="KW-0328">Glycosyltransferase</keyword>
<comment type="function">
    <text evidence="7">Catalyzes the base-exchange of a guanine (G) residue with the queuine precursor 7-aminomethyl-7-deazaguanine (PreQ1) at position 34 (anticodon wobble position) in tRNAs with GU(N) anticodons (tRNA-Asp, -Asn, -His and -Tyr). Catalysis occurs through a double-displacement mechanism. The nucleophile active site attacks the C1' of nucleotide 34 to detach the guanine base from the RNA, forming a covalent enzyme-RNA intermediate. The proton acceptor active site deprotonates the incoming PreQ1, allowing a nucleophilic attack on the C1' of the ribose to form the product. After dissociation, two additional enzymatic reactions on the tRNA convert PreQ1 to queuine (Q), resulting in the hypermodified nucleoside queuosine (7-(((4,5-cis-dihydroxy-2-cyclopenten-1-yl)amino)methyl)-7-deazaguanosine).</text>
</comment>
<evidence type="ECO:0000256" key="4">
    <source>
        <dbReference type="ARBA" id="ARBA00022694"/>
    </source>
</evidence>
<feature type="binding site" evidence="7">
    <location>
        <position position="222"/>
    </location>
    <ligand>
        <name>substrate</name>
    </ligand>
</feature>
<dbReference type="RefSeq" id="WP_216045379.1">
    <property type="nucleotide sequence ID" value="NZ_JAHKPE010000031.1"/>
</dbReference>
<dbReference type="Pfam" id="PF01702">
    <property type="entry name" value="TGT"/>
    <property type="match status" value="1"/>
</dbReference>
<comment type="caution">
    <text evidence="9">The sequence shown here is derived from an EMBL/GenBank/DDBJ whole genome shotgun (WGS) entry which is preliminary data.</text>
</comment>
<dbReference type="GO" id="GO:0005829">
    <property type="term" value="C:cytosol"/>
    <property type="evidence" value="ECO:0007669"/>
    <property type="project" value="TreeGrafter"/>
</dbReference>
<dbReference type="NCBIfam" id="TIGR00449">
    <property type="entry name" value="tgt_general"/>
    <property type="match status" value="1"/>
</dbReference>
<comment type="catalytic activity">
    <reaction evidence="6 7">
        <text>7-aminomethyl-7-carbaguanine + guanosine(34) in tRNA = 7-aminomethyl-7-carbaguanosine(34) in tRNA + guanine</text>
        <dbReference type="Rhea" id="RHEA:24104"/>
        <dbReference type="Rhea" id="RHEA-COMP:10341"/>
        <dbReference type="Rhea" id="RHEA-COMP:10342"/>
        <dbReference type="ChEBI" id="CHEBI:16235"/>
        <dbReference type="ChEBI" id="CHEBI:58703"/>
        <dbReference type="ChEBI" id="CHEBI:74269"/>
        <dbReference type="ChEBI" id="CHEBI:82833"/>
        <dbReference type="EC" id="2.4.2.29"/>
    </reaction>
</comment>
<comment type="similarity">
    <text evidence="7">Belongs to the queuine tRNA-ribosyltransferase family.</text>
</comment>
<feature type="binding site" evidence="7">
    <location>
        <begin position="98"/>
        <end position="102"/>
    </location>
    <ligand>
        <name>substrate</name>
    </ligand>
</feature>
<dbReference type="PANTHER" id="PTHR46499:SF1">
    <property type="entry name" value="QUEUINE TRNA-RIBOSYLTRANSFERASE"/>
    <property type="match status" value="1"/>
</dbReference>
<keyword evidence="3 7" id="KW-0808">Transferase</keyword>
<comment type="caution">
    <text evidence="7">Lacks conserved residue(s) required for the propagation of feature annotation.</text>
</comment>
<evidence type="ECO:0000259" key="8">
    <source>
        <dbReference type="Pfam" id="PF01702"/>
    </source>
</evidence>
<keyword evidence="7" id="KW-0862">Zinc</keyword>
<comment type="pathway">
    <text evidence="1 7">tRNA modification; tRNA-queuosine biosynthesis.</text>
</comment>
<evidence type="ECO:0000313" key="10">
    <source>
        <dbReference type="Proteomes" id="UP001169823"/>
    </source>
</evidence>
<dbReference type="Proteomes" id="UP001169823">
    <property type="component" value="Unassembled WGS sequence"/>
</dbReference>
<feature type="binding site" evidence="7">
    <location>
        <position position="312"/>
    </location>
    <ligand>
        <name>Zn(2+)</name>
        <dbReference type="ChEBI" id="CHEBI:29105"/>
    </ligand>
</feature>
<evidence type="ECO:0000256" key="2">
    <source>
        <dbReference type="ARBA" id="ARBA00022676"/>
    </source>
</evidence>
<sequence>MTQNIQPQRFSFSLNATDGKARTGVISTPRGEIRTPAFMPVGTAATVKAMMPESVRATGADILLGNTYHLMLRPTAERIANLGGLHKFMNWERPILTDSGGFQVMSLSELRKLTEKGVTFRSHVDGSKHELTPERSMEIQKLLGSDIVMCFDECPALPADRDRIAESMRLSMRWAARSKEAFGDRPGYALFGIQQGGLERDFREESAEALKEIGFDGYALGGLAVGEGQEAMFDTLDFAPDMLPTDKPRYLMGVGKPDDIVGAVKRGIDMMDCVLPSRSGRTGQAWTRRGQVNIKNARHADDPRPLDEHCTCPACRNYSRAYLHHVFRSHEIISSMLLTWHNLHYFQEIMQGMRDAIAGGRFAAWEKEFHDTRALGDIEPL</sequence>
<dbReference type="GO" id="GO:0008616">
    <property type="term" value="P:tRNA queuosine(34) biosynthetic process"/>
    <property type="evidence" value="ECO:0007669"/>
    <property type="project" value="UniProtKB-UniRule"/>
</dbReference>
<gene>
    <name evidence="7 9" type="primary">tgt</name>
    <name evidence="9" type="ORF">Q4494_00810</name>
</gene>
<organism evidence="9 10">
    <name type="scientific">Celeribacter halophilus</name>
    <dbReference type="NCBI Taxonomy" id="576117"/>
    <lineage>
        <taxon>Bacteria</taxon>
        <taxon>Pseudomonadati</taxon>
        <taxon>Pseudomonadota</taxon>
        <taxon>Alphaproteobacteria</taxon>
        <taxon>Rhodobacterales</taxon>
        <taxon>Roseobacteraceae</taxon>
        <taxon>Celeribacter</taxon>
    </lineage>
</organism>
<dbReference type="FunFam" id="3.20.20.105:FF:000001">
    <property type="entry name" value="Queuine tRNA-ribosyltransferase"/>
    <property type="match status" value="1"/>
</dbReference>
<reference evidence="9" key="1">
    <citation type="submission" date="2023-07" db="EMBL/GenBank/DDBJ databases">
        <title>Genome content predicts the carbon catabolic preferences of heterotrophic bacteria.</title>
        <authorList>
            <person name="Gralka M."/>
        </authorList>
    </citation>
    <scope>NUCLEOTIDE SEQUENCE</scope>
    <source>
        <strain evidence="9">I2M02</strain>
    </source>
</reference>
<dbReference type="NCBIfam" id="TIGR00430">
    <property type="entry name" value="Q_tRNA_tgt"/>
    <property type="match status" value="1"/>
</dbReference>
<feature type="binding site" evidence="7">
    <location>
        <position position="315"/>
    </location>
    <ligand>
        <name>Zn(2+)</name>
        <dbReference type="ChEBI" id="CHEBI:29105"/>
    </ligand>
</feature>
<evidence type="ECO:0000313" key="9">
    <source>
        <dbReference type="EMBL" id="MDO6455604.1"/>
    </source>
</evidence>
<dbReference type="HAMAP" id="MF_00168">
    <property type="entry name" value="Q_tRNA_Tgt"/>
    <property type="match status" value="1"/>
</dbReference>
<feature type="domain" description="tRNA-guanine(15) transglycosylase-like" evidence="8">
    <location>
        <begin position="20"/>
        <end position="372"/>
    </location>
</feature>
<dbReference type="PANTHER" id="PTHR46499">
    <property type="entry name" value="QUEUINE TRNA-RIBOSYLTRANSFERASE"/>
    <property type="match status" value="1"/>
</dbReference>
<feature type="active site" description="Proton acceptor" evidence="7">
    <location>
        <position position="98"/>
    </location>
</feature>
<dbReference type="InterPro" id="IPR050076">
    <property type="entry name" value="ArchSynthase1/Queuine_TRR"/>
</dbReference>
<dbReference type="GO" id="GO:0008479">
    <property type="term" value="F:tRNA-guanosine(34) queuine transglycosylase activity"/>
    <property type="evidence" value="ECO:0007669"/>
    <property type="project" value="UniProtKB-UniRule"/>
</dbReference>
<dbReference type="AlphaFoldDB" id="A0AAW7XRF3"/>